<evidence type="ECO:0000256" key="2">
    <source>
        <dbReference type="ARBA" id="ARBA00022692"/>
    </source>
</evidence>
<sequence length="418" mass="45063">MNLVFKEYINNAKSITFYLIKWLIVSLVVGIIVGSLSAFFLVSLDFVTIKQTDYRWLLFLLPFGGAFISFLYKRFGNNAIKGNNLIIEQANGEEENIPLRLVPLTLFGTLVTHLFGGSAGREGTAVQMGGAVAEFTGKIFKLNKFDRKIIIICGISAGFSSVFGTPLAGTIFGLEVLSLGLIKHDALVPSFLSAFFANIVTLSYGVNHTHYSIGVIPELNSILVIKLITAGIAFGIVGLALSRSIIIIKKFYIKWMPDPVIRSFVGGIVIILLAFLVGTRDYLGLSLPLLQQAFAGTSEVFAFLWKLVFTAFTLGAGFQGGEVTPLFEIGATFGSTLSTVLMLPTAFLAALGFIGVFTGATNTPITCFIMGVELFGSEGAVYIFLICVISYLFSGNSGIYSSQIISIKKGTFTNDNGP</sequence>
<keyword evidence="2 5" id="KW-0812">Transmembrane</keyword>
<protein>
    <submittedName>
        <fullName evidence="6">H+/Cl- antiporter ClcA</fullName>
    </submittedName>
</protein>
<keyword evidence="4 5" id="KW-0472">Membrane</keyword>
<proteinExistence type="predicted"/>
<accession>A0ABS4ECM3</accession>
<dbReference type="EMBL" id="JAGGJX010000004">
    <property type="protein sequence ID" value="MBP1855685.1"/>
    <property type="molecule type" value="Genomic_DNA"/>
</dbReference>
<dbReference type="Proteomes" id="UP000767291">
    <property type="component" value="Unassembled WGS sequence"/>
</dbReference>
<gene>
    <name evidence="6" type="ORF">J2Z43_002083</name>
</gene>
<dbReference type="PANTHER" id="PTHR43427:SF12">
    <property type="entry name" value="CHLORIDE TRANSPORTER"/>
    <property type="match status" value="1"/>
</dbReference>
<dbReference type="Gene3D" id="1.10.3080.10">
    <property type="entry name" value="Clc chloride channel"/>
    <property type="match status" value="1"/>
</dbReference>
<feature type="transmembrane region" description="Helical" evidence="5">
    <location>
        <begin position="372"/>
        <end position="393"/>
    </location>
</feature>
<feature type="transmembrane region" description="Helical" evidence="5">
    <location>
        <begin position="20"/>
        <end position="42"/>
    </location>
</feature>
<dbReference type="SUPFAM" id="SSF81340">
    <property type="entry name" value="Clc chloride channel"/>
    <property type="match status" value="1"/>
</dbReference>
<dbReference type="PANTHER" id="PTHR43427">
    <property type="entry name" value="CHLORIDE CHANNEL PROTEIN CLC-E"/>
    <property type="match status" value="1"/>
</dbReference>
<comment type="subcellular location">
    <subcellularLocation>
        <location evidence="1">Membrane</location>
        <topology evidence="1">Multi-pass membrane protein</topology>
    </subcellularLocation>
</comment>
<dbReference type="InterPro" id="IPR001807">
    <property type="entry name" value="ClC"/>
</dbReference>
<evidence type="ECO:0000256" key="3">
    <source>
        <dbReference type="ARBA" id="ARBA00022989"/>
    </source>
</evidence>
<organism evidence="6 7">
    <name type="scientific">Metaclostridioides mangenotii</name>
    <dbReference type="NCBI Taxonomy" id="1540"/>
    <lineage>
        <taxon>Bacteria</taxon>
        <taxon>Bacillati</taxon>
        <taxon>Bacillota</taxon>
        <taxon>Clostridia</taxon>
        <taxon>Peptostreptococcales</taxon>
        <taxon>Peptostreptococcaceae</taxon>
        <taxon>Metaclostridioides</taxon>
    </lineage>
</organism>
<dbReference type="RefSeq" id="WP_234926352.1">
    <property type="nucleotide sequence ID" value="NZ_BAAACS010000004.1"/>
</dbReference>
<feature type="transmembrane region" description="Helical" evidence="5">
    <location>
        <begin position="186"/>
        <end position="206"/>
    </location>
</feature>
<evidence type="ECO:0000256" key="4">
    <source>
        <dbReference type="ARBA" id="ARBA00023136"/>
    </source>
</evidence>
<feature type="transmembrane region" description="Helical" evidence="5">
    <location>
        <begin position="227"/>
        <end position="248"/>
    </location>
</feature>
<keyword evidence="7" id="KW-1185">Reference proteome</keyword>
<feature type="transmembrane region" description="Helical" evidence="5">
    <location>
        <begin position="149"/>
        <end position="174"/>
    </location>
</feature>
<feature type="transmembrane region" description="Helical" evidence="5">
    <location>
        <begin position="300"/>
        <end position="320"/>
    </location>
</feature>
<feature type="transmembrane region" description="Helical" evidence="5">
    <location>
        <begin position="260"/>
        <end position="279"/>
    </location>
</feature>
<evidence type="ECO:0000256" key="1">
    <source>
        <dbReference type="ARBA" id="ARBA00004141"/>
    </source>
</evidence>
<evidence type="ECO:0000313" key="7">
    <source>
        <dbReference type="Proteomes" id="UP000767291"/>
    </source>
</evidence>
<reference evidence="6 7" key="1">
    <citation type="submission" date="2021-03" db="EMBL/GenBank/DDBJ databases">
        <title>Genomic Encyclopedia of Type Strains, Phase IV (KMG-IV): sequencing the most valuable type-strain genomes for metagenomic binning, comparative biology and taxonomic classification.</title>
        <authorList>
            <person name="Goeker M."/>
        </authorList>
    </citation>
    <scope>NUCLEOTIDE SEQUENCE [LARGE SCALE GENOMIC DNA]</scope>
    <source>
        <strain evidence="6 7">DSM 1289</strain>
    </source>
</reference>
<dbReference type="CDD" id="cd03682">
    <property type="entry name" value="ClC_sycA_like"/>
    <property type="match status" value="1"/>
</dbReference>
<name>A0ABS4ECM3_9FIRM</name>
<feature type="transmembrane region" description="Helical" evidence="5">
    <location>
        <begin position="54"/>
        <end position="72"/>
    </location>
</feature>
<dbReference type="Pfam" id="PF00654">
    <property type="entry name" value="Voltage_CLC"/>
    <property type="match status" value="1"/>
</dbReference>
<dbReference type="InterPro" id="IPR014743">
    <property type="entry name" value="Cl-channel_core"/>
</dbReference>
<comment type="caution">
    <text evidence="6">The sequence shown here is derived from an EMBL/GenBank/DDBJ whole genome shotgun (WGS) entry which is preliminary data.</text>
</comment>
<feature type="transmembrane region" description="Helical" evidence="5">
    <location>
        <begin position="340"/>
        <end position="360"/>
    </location>
</feature>
<evidence type="ECO:0000256" key="5">
    <source>
        <dbReference type="SAM" id="Phobius"/>
    </source>
</evidence>
<evidence type="ECO:0000313" key="6">
    <source>
        <dbReference type="EMBL" id="MBP1855685.1"/>
    </source>
</evidence>
<keyword evidence="3 5" id="KW-1133">Transmembrane helix</keyword>
<dbReference type="InterPro" id="IPR050368">
    <property type="entry name" value="ClC-type_chloride_channel"/>
</dbReference>